<dbReference type="EMBL" id="QGKW02002005">
    <property type="protein sequence ID" value="KAF2543413.1"/>
    <property type="molecule type" value="Genomic_DNA"/>
</dbReference>
<gene>
    <name evidence="2" type="ORF">F2Q68_00029816</name>
</gene>
<comment type="caution">
    <text evidence="2">The sequence shown here is derived from an EMBL/GenBank/DDBJ whole genome shotgun (WGS) entry which is preliminary data.</text>
</comment>
<feature type="region of interest" description="Disordered" evidence="1">
    <location>
        <begin position="66"/>
        <end position="91"/>
    </location>
</feature>
<evidence type="ECO:0000313" key="3">
    <source>
        <dbReference type="Proteomes" id="UP000712281"/>
    </source>
</evidence>
<dbReference type="Proteomes" id="UP000712281">
    <property type="component" value="Unassembled WGS sequence"/>
</dbReference>
<reference evidence="2" key="1">
    <citation type="submission" date="2019-12" db="EMBL/GenBank/DDBJ databases">
        <title>Genome sequencing and annotation of Brassica cretica.</title>
        <authorList>
            <person name="Studholme D.J."/>
            <person name="Sarris P.F."/>
        </authorList>
    </citation>
    <scope>NUCLEOTIDE SEQUENCE</scope>
    <source>
        <strain evidence="2">PFS-001/15</strain>
        <tissue evidence="2">Leaf</tissue>
    </source>
</reference>
<dbReference type="AlphaFoldDB" id="A0A8S9GBK9"/>
<proteinExistence type="predicted"/>
<evidence type="ECO:0000256" key="1">
    <source>
        <dbReference type="SAM" id="MobiDB-lite"/>
    </source>
</evidence>
<protein>
    <submittedName>
        <fullName evidence="2">Uncharacterized protein</fullName>
    </submittedName>
</protein>
<sequence length="91" mass="10713">MFGSRLQCSHVRQQHQVAEISFENEASTNGNVSKFPASYNRDHSGFQIKEEAFSEIEWFVDVRSSNSWPQEEGDDIDRRRRQSRNFSDTER</sequence>
<accession>A0A8S9GBK9</accession>
<name>A0A8S9GBK9_BRACR</name>
<evidence type="ECO:0000313" key="2">
    <source>
        <dbReference type="EMBL" id="KAF2543413.1"/>
    </source>
</evidence>
<organism evidence="2 3">
    <name type="scientific">Brassica cretica</name>
    <name type="common">Mustard</name>
    <dbReference type="NCBI Taxonomy" id="69181"/>
    <lineage>
        <taxon>Eukaryota</taxon>
        <taxon>Viridiplantae</taxon>
        <taxon>Streptophyta</taxon>
        <taxon>Embryophyta</taxon>
        <taxon>Tracheophyta</taxon>
        <taxon>Spermatophyta</taxon>
        <taxon>Magnoliopsida</taxon>
        <taxon>eudicotyledons</taxon>
        <taxon>Gunneridae</taxon>
        <taxon>Pentapetalae</taxon>
        <taxon>rosids</taxon>
        <taxon>malvids</taxon>
        <taxon>Brassicales</taxon>
        <taxon>Brassicaceae</taxon>
        <taxon>Brassiceae</taxon>
        <taxon>Brassica</taxon>
    </lineage>
</organism>